<proteinExistence type="predicted"/>
<dbReference type="Gene3D" id="2.60.40.2360">
    <property type="entry name" value="Intracellular proteinase inhibitor BsuPI"/>
    <property type="match status" value="1"/>
</dbReference>
<evidence type="ECO:0000313" key="4">
    <source>
        <dbReference type="Proteomes" id="UP001500782"/>
    </source>
</evidence>
<feature type="domain" description="Intracellular proteinase inhibitor BsuPI" evidence="2">
    <location>
        <begin position="33"/>
        <end position="134"/>
    </location>
</feature>
<dbReference type="RefSeq" id="WP_343795430.1">
    <property type="nucleotide sequence ID" value="NZ_BAAADJ010000002.1"/>
</dbReference>
<evidence type="ECO:0000256" key="1">
    <source>
        <dbReference type="SAM" id="SignalP"/>
    </source>
</evidence>
<comment type="caution">
    <text evidence="3">The sequence shown here is derived from an EMBL/GenBank/DDBJ whole genome shotgun (WGS) entry which is preliminary data.</text>
</comment>
<dbReference type="Proteomes" id="UP001500782">
    <property type="component" value="Unassembled WGS sequence"/>
</dbReference>
<feature type="chain" id="PRO_5047515269" description="Intracellular proteinase inhibitor BsuPI domain-containing protein" evidence="1">
    <location>
        <begin position="25"/>
        <end position="244"/>
    </location>
</feature>
<keyword evidence="1" id="KW-0732">Signal</keyword>
<dbReference type="PROSITE" id="PS51257">
    <property type="entry name" value="PROKAR_LIPOPROTEIN"/>
    <property type="match status" value="1"/>
</dbReference>
<gene>
    <name evidence="3" type="ORF">GCM10008967_01390</name>
</gene>
<accession>A0ABP3FC97</accession>
<reference evidence="4" key="1">
    <citation type="journal article" date="2019" name="Int. J. Syst. Evol. Microbiol.">
        <title>The Global Catalogue of Microorganisms (GCM) 10K type strain sequencing project: providing services to taxonomists for standard genome sequencing and annotation.</title>
        <authorList>
            <consortium name="The Broad Institute Genomics Platform"/>
            <consortium name="The Broad Institute Genome Sequencing Center for Infectious Disease"/>
            <person name="Wu L."/>
            <person name="Ma J."/>
        </authorList>
    </citation>
    <scope>NUCLEOTIDE SEQUENCE [LARGE SCALE GENOMIC DNA]</scope>
    <source>
        <strain evidence="4">JCM 9731</strain>
    </source>
</reference>
<dbReference type="InterPro" id="IPR020481">
    <property type="entry name" value="Intracell_prot_inh_BsuPI"/>
</dbReference>
<keyword evidence="4" id="KW-1185">Reference proteome</keyword>
<evidence type="ECO:0000313" key="3">
    <source>
        <dbReference type="EMBL" id="GAA0314594.1"/>
    </source>
</evidence>
<feature type="signal peptide" evidence="1">
    <location>
        <begin position="1"/>
        <end position="24"/>
    </location>
</feature>
<protein>
    <recommendedName>
        <fullName evidence="2">Intracellular proteinase inhibitor BsuPI domain-containing protein</fullName>
    </recommendedName>
</protein>
<evidence type="ECO:0000259" key="2">
    <source>
        <dbReference type="Pfam" id="PF12690"/>
    </source>
</evidence>
<sequence>MRKAAVYFVTVLLFLGCFQSVAWAESALSKEFTLDVDLNRDPTFTEFIITLRNTSKQKQTFLFTTSQTFEIQVTNLETKETVYTYSANKSFLQALQTLQLKPDESKQWKDRWVYPDGKKPVGDHLVRVSLVAKSVNKKPLSPSERTIEKVVTYTREHPTIQNVSVEKRYEGYYITGTIQSNQNVYFSLDDGHHVFIQDKAIPVKSHNFSILVPYKEIPANTKGTIVLTIHGKGDMLPYAIDLGW</sequence>
<dbReference type="InterPro" id="IPR038144">
    <property type="entry name" value="IPI"/>
</dbReference>
<dbReference type="EMBL" id="BAAADJ010000002">
    <property type="protein sequence ID" value="GAA0314594.1"/>
    <property type="molecule type" value="Genomic_DNA"/>
</dbReference>
<organism evidence="3 4">
    <name type="scientific">Bacillus carboniphilus</name>
    <dbReference type="NCBI Taxonomy" id="86663"/>
    <lineage>
        <taxon>Bacteria</taxon>
        <taxon>Bacillati</taxon>
        <taxon>Bacillota</taxon>
        <taxon>Bacilli</taxon>
        <taxon>Bacillales</taxon>
        <taxon>Bacillaceae</taxon>
        <taxon>Bacillus</taxon>
    </lineage>
</organism>
<dbReference type="Pfam" id="PF12690">
    <property type="entry name" value="BsuPI"/>
    <property type="match status" value="1"/>
</dbReference>
<name>A0ABP3FC97_9BACI</name>